<accession>A0A381U9I6</accession>
<protein>
    <recommendedName>
        <fullName evidence="4">LamG-like jellyroll fold domain-containing protein</fullName>
    </recommendedName>
</protein>
<evidence type="ECO:0000256" key="2">
    <source>
        <dbReference type="ARBA" id="ARBA00022999"/>
    </source>
</evidence>
<dbReference type="Gene3D" id="2.60.120.200">
    <property type="match status" value="1"/>
</dbReference>
<feature type="non-terminal residue" evidence="5">
    <location>
        <position position="1"/>
    </location>
</feature>
<evidence type="ECO:0000256" key="3">
    <source>
        <dbReference type="ARBA" id="ARBA00023157"/>
    </source>
</evidence>
<dbReference type="InterPro" id="IPR051846">
    <property type="entry name" value="SH2_domain_adapters"/>
</dbReference>
<dbReference type="InterPro" id="IPR012334">
    <property type="entry name" value="Pectin_lyas_fold"/>
</dbReference>
<evidence type="ECO:0000256" key="1">
    <source>
        <dbReference type="ARBA" id="ARBA00022729"/>
    </source>
</evidence>
<dbReference type="Gene3D" id="2.60.40.10">
    <property type="entry name" value="Immunoglobulins"/>
    <property type="match status" value="1"/>
</dbReference>
<keyword evidence="3" id="KW-1015">Disulfide bond</keyword>
<dbReference type="Pfam" id="PF13385">
    <property type="entry name" value="Laminin_G_3"/>
    <property type="match status" value="1"/>
</dbReference>
<dbReference type="EMBL" id="UINC01006005">
    <property type="protein sequence ID" value="SVA24895.1"/>
    <property type="molecule type" value="Genomic_DNA"/>
</dbReference>
<dbReference type="InterPro" id="IPR032179">
    <property type="entry name" value="Cry22Aa_Ig-like"/>
</dbReference>
<feature type="domain" description="LamG-like jellyroll fold" evidence="4">
    <location>
        <begin position="76"/>
        <end position="213"/>
    </location>
</feature>
<reference evidence="5" key="1">
    <citation type="submission" date="2018-05" db="EMBL/GenBank/DDBJ databases">
        <authorList>
            <person name="Lanie J.A."/>
            <person name="Ng W.-L."/>
            <person name="Kazmierczak K.M."/>
            <person name="Andrzejewski T.M."/>
            <person name="Davidsen T.M."/>
            <person name="Wayne K.J."/>
            <person name="Tettelin H."/>
            <person name="Glass J.I."/>
            <person name="Rusch D."/>
            <person name="Podicherti R."/>
            <person name="Tsui H.-C.T."/>
            <person name="Winkler M.E."/>
        </authorList>
    </citation>
    <scope>NUCLEOTIDE SEQUENCE</scope>
</reference>
<keyword evidence="1" id="KW-0732">Signal</keyword>
<dbReference type="Gene3D" id="2.160.20.10">
    <property type="entry name" value="Single-stranded right-handed beta-helix, Pectin lyase-like"/>
    <property type="match status" value="2"/>
</dbReference>
<dbReference type="CDD" id="cd00146">
    <property type="entry name" value="PKD"/>
    <property type="match status" value="1"/>
</dbReference>
<dbReference type="Pfam" id="PF16403">
    <property type="entry name" value="Bact_surface_Ig-like"/>
    <property type="match status" value="1"/>
</dbReference>
<organism evidence="5">
    <name type="scientific">marine metagenome</name>
    <dbReference type="NCBI Taxonomy" id="408172"/>
    <lineage>
        <taxon>unclassified sequences</taxon>
        <taxon>metagenomes</taxon>
        <taxon>ecological metagenomes</taxon>
    </lineage>
</organism>
<proteinExistence type="predicted"/>
<keyword evidence="2" id="KW-0727">SH2 domain</keyword>
<dbReference type="InterPro" id="IPR006558">
    <property type="entry name" value="LamG-like"/>
</dbReference>
<feature type="non-terminal residue" evidence="5">
    <location>
        <position position="1296"/>
    </location>
</feature>
<sequence length="1296" mass="143842">LKQFIKLILILNCNLISSQNIIVDHSSLNQYDKDNYIHFNSFTSYGKFSGNVGKIPPIPTPTDRINLPNTFPVLGNQFTLEAMVYSKANPLLTSRGIIGGDAPPNKNDRERPPTITFNKVNGLNQIRYGFGIGPDSKGKQRKINSVINDNTWHHVAFTFDGTTTKLYVDGNEVDSSDFASGLTPHPVPISIIGNKFLGKMDEVRIWNIPRTQTDIQSTMNGTLSGNETGLLAYYPMNVNENWKLIDLSANENHASIVDAEILQKYSSQNCDSPDGSSLCPFPKIRDALEVAQGGDNILVKEGRYSEVLFNQLINNSYETEDLKLTITGENDNVKLDGTIELNANWEYTNGRYIAQVDMNDISKRAGIEVEEIYGLWVNDRYMIPAMPINFSNPTDPTTSTQNNTESGTVFDLHLTTPYYYPGPVYLELQDPYIVGDINNLDASEEWSFDKENKTLHLIAGNNIPNSTNVRVRIRTDILRLIQSDNIEFKSIDFFAGSIYFLQSSFVLLEDLKFSHSWDVGMSYIPPAQFGWERGNFIKGGINNTIRNVIFEYINDARAMWVTGSMHPLIENVFFRYNDWFENTVWSPSVSDNFRGSNKWYHPGVTIGGSTFRYITMNQNHTGGIQPGLKSLVEYARIRNQYINIDGSGIQRTSGNTIESTTRYSWLLNTNRNGMRWDSACAGVDAVVHNVVSGGNKRNFRLKGDRHRAFHLLAFDSNTSNISMPKNKFCGENWGNQSKGDANMLGNLNSRLLNSIAERSLGANTPDAGDLSITGGQADLIAEKISNEFLLNQSGIWYGRALDEDHVAPFIFPHLELQDPWFENRTRSTASLESQFGVNPYKDANQDYDFRPRKGSTLIDGGVVIPGINDGQDDDPSYPFNHPPSYSGQNRAFVGDAPDIGPYEYGDSVYWIPGFRYSYPSVPIPGNGAVDVPIDYSVMFNYPWKTDYSNTSAIVNITGPGININKTLNYPENVVFATFIPGKTYNWTVTVDGVSSDNWTFTVTDKIHPLNDNFVDITAEDQKLIPNHNKNLQVADNVLSFLRFDIPESIDVSDKIYLNITPDQIQSLNGGIVLYKYNYQGWGEKLNEKNLGMIDHSLLTTLQTISSLESGSEISIDVSQYIDSAGEYSFALGPSSATDQVSFYSKEKYVTDGIDVYVVAGDLLGDNGNGSGYAPQIDVWPSLSFVDTKKPVITIIGDTPMTIEVGSTFTDPGATATDNYDGNVTVTAAGTVDANTVGTYTLTYTATDSSNNTLSDTRTVNVVDTTPPNLLLNGDTPMTIEVGSTFTDPGATATDNY</sequence>
<evidence type="ECO:0000313" key="5">
    <source>
        <dbReference type="EMBL" id="SVA24895.1"/>
    </source>
</evidence>
<evidence type="ECO:0000259" key="4">
    <source>
        <dbReference type="SMART" id="SM00560"/>
    </source>
</evidence>
<dbReference type="SMART" id="SM00560">
    <property type="entry name" value="LamGL"/>
    <property type="match status" value="1"/>
</dbReference>
<dbReference type="InterPro" id="IPR013783">
    <property type="entry name" value="Ig-like_fold"/>
</dbReference>
<dbReference type="GO" id="GO:0001784">
    <property type="term" value="F:phosphotyrosine residue binding"/>
    <property type="evidence" value="ECO:0007669"/>
    <property type="project" value="TreeGrafter"/>
</dbReference>
<dbReference type="InterPro" id="IPR013320">
    <property type="entry name" value="ConA-like_dom_sf"/>
</dbReference>
<dbReference type="SUPFAM" id="SSF51126">
    <property type="entry name" value="Pectin lyase-like"/>
    <property type="match status" value="1"/>
</dbReference>
<dbReference type="PANTHER" id="PTHR15127">
    <property type="entry name" value="HEAVYWEIGHT, ISOFORM A"/>
    <property type="match status" value="1"/>
</dbReference>
<gene>
    <name evidence="5" type="ORF">METZ01_LOCUS77749</name>
</gene>
<dbReference type="SUPFAM" id="SSF49899">
    <property type="entry name" value="Concanavalin A-like lectins/glucanases"/>
    <property type="match status" value="1"/>
</dbReference>
<name>A0A381U9I6_9ZZZZ</name>
<dbReference type="InterPro" id="IPR011050">
    <property type="entry name" value="Pectin_lyase_fold/virulence"/>
</dbReference>
<dbReference type="PANTHER" id="PTHR15127:SF32">
    <property type="entry name" value="HEAVYWEIGHT, ISOFORM A"/>
    <property type="match status" value="1"/>
</dbReference>